<dbReference type="EMBL" id="BAABAT010000045">
    <property type="protein sequence ID" value="GAA4261314.1"/>
    <property type="molecule type" value="Genomic_DNA"/>
</dbReference>
<evidence type="ECO:0000313" key="2">
    <source>
        <dbReference type="Proteomes" id="UP001500620"/>
    </source>
</evidence>
<dbReference type="Proteomes" id="UP001500620">
    <property type="component" value="Unassembled WGS sequence"/>
</dbReference>
<dbReference type="PANTHER" id="PTHR23026">
    <property type="entry name" value="NADPH NITROREDUCTASE"/>
    <property type="match status" value="1"/>
</dbReference>
<dbReference type="NCBIfam" id="NF047509">
    <property type="entry name" value="Rv3131_FMN_oxido"/>
    <property type="match status" value="1"/>
</dbReference>
<name>A0ABP8DPW4_9ACTN</name>
<gene>
    <name evidence="1" type="ORF">GCM10022255_093460</name>
</gene>
<organism evidence="1 2">
    <name type="scientific">Dactylosporangium darangshiense</name>
    <dbReference type="NCBI Taxonomy" id="579108"/>
    <lineage>
        <taxon>Bacteria</taxon>
        <taxon>Bacillati</taxon>
        <taxon>Actinomycetota</taxon>
        <taxon>Actinomycetes</taxon>
        <taxon>Micromonosporales</taxon>
        <taxon>Micromonosporaceae</taxon>
        <taxon>Dactylosporangium</taxon>
    </lineage>
</organism>
<dbReference type="InterPro" id="IPR050627">
    <property type="entry name" value="Nitroreductase/BluB"/>
</dbReference>
<dbReference type="SUPFAM" id="SSF55469">
    <property type="entry name" value="FMN-dependent nitroreductase-like"/>
    <property type="match status" value="1"/>
</dbReference>
<accession>A0ABP8DPW4</accession>
<keyword evidence="2" id="KW-1185">Reference proteome</keyword>
<proteinExistence type="predicted"/>
<evidence type="ECO:0000313" key="1">
    <source>
        <dbReference type="EMBL" id="GAA4261314.1"/>
    </source>
</evidence>
<comment type="caution">
    <text evidence="1">The sequence shown here is derived from an EMBL/GenBank/DDBJ whole genome shotgun (WGS) entry which is preliminary data.</text>
</comment>
<dbReference type="PANTHER" id="PTHR23026:SF123">
    <property type="entry name" value="NAD(P)H NITROREDUCTASE RV3131-RELATED"/>
    <property type="match status" value="1"/>
</dbReference>
<sequence length="335" mass="35977">MGEMQQPASLSAEDVLYEAARVACLAPSIENSQPWRWRIRGNTLELHADRSSQLTATDPQGRLMIVSCGAVLHHATVVLAVLGAAATVERIDDPADPDLLARLTLTGPHRVTVEDMRLHHALRTRCTDRRPFLGIRPLPDEVIDLLRQTTEPFEVSTHVFDPLQVGFRAFAARSAATFERRDLGYQDEIATWPTHRAPPTRDGVPATAAVPKVTRTGPAHDVAPGAMPGLAPGPGDDRYTTYLAFATAQDTRTDWLRTGEALSAVLLTATTIGLASSAMSDVVEVPGARTVLRGAVAPAGYPQLTVRLGVNESAPAVPAALRRSCDEVIEVVPTS</sequence>
<dbReference type="Gene3D" id="3.40.109.10">
    <property type="entry name" value="NADH Oxidase"/>
    <property type="match status" value="1"/>
</dbReference>
<dbReference type="InterPro" id="IPR000415">
    <property type="entry name" value="Nitroreductase-like"/>
</dbReference>
<protein>
    <submittedName>
        <fullName evidence="1">NAD(P)H nitroreductase</fullName>
    </submittedName>
</protein>
<reference evidence="2" key="1">
    <citation type="journal article" date="2019" name="Int. J. Syst. Evol. Microbiol.">
        <title>The Global Catalogue of Microorganisms (GCM) 10K type strain sequencing project: providing services to taxonomists for standard genome sequencing and annotation.</title>
        <authorList>
            <consortium name="The Broad Institute Genomics Platform"/>
            <consortium name="The Broad Institute Genome Sequencing Center for Infectious Disease"/>
            <person name="Wu L."/>
            <person name="Ma J."/>
        </authorList>
    </citation>
    <scope>NUCLEOTIDE SEQUENCE [LARGE SCALE GENOMIC DNA]</scope>
    <source>
        <strain evidence="2">JCM 17441</strain>
    </source>
</reference>